<feature type="compositionally biased region" description="Basic and acidic residues" evidence="1">
    <location>
        <begin position="664"/>
        <end position="677"/>
    </location>
</feature>
<feature type="compositionally biased region" description="Basic and acidic residues" evidence="1">
    <location>
        <begin position="177"/>
        <end position="199"/>
    </location>
</feature>
<dbReference type="EMBL" id="JAFIMR010000004">
    <property type="protein sequence ID" value="KAI1879687.1"/>
    <property type="molecule type" value="Genomic_DNA"/>
</dbReference>
<feature type="compositionally biased region" description="Basic and acidic residues" evidence="1">
    <location>
        <begin position="560"/>
        <end position="574"/>
    </location>
</feature>
<accession>A0A9Q0ATP5</accession>
<evidence type="ECO:0000313" key="3">
    <source>
        <dbReference type="Proteomes" id="UP000829685"/>
    </source>
</evidence>
<gene>
    <name evidence="2" type="ORF">JX265_002641</name>
</gene>
<feature type="region of interest" description="Disordered" evidence="1">
    <location>
        <begin position="154"/>
        <end position="219"/>
    </location>
</feature>
<dbReference type="AlphaFoldDB" id="A0A9Q0ATP5"/>
<feature type="compositionally biased region" description="Polar residues" evidence="1">
    <location>
        <begin position="704"/>
        <end position="713"/>
    </location>
</feature>
<evidence type="ECO:0000313" key="2">
    <source>
        <dbReference type="EMBL" id="KAI1879687.1"/>
    </source>
</evidence>
<proteinExistence type="predicted"/>
<reference evidence="2" key="1">
    <citation type="submission" date="2021-03" db="EMBL/GenBank/DDBJ databases">
        <title>Revisited historic fungal species revealed as producer of novel bioactive compounds through whole genome sequencing and comparative genomics.</title>
        <authorList>
            <person name="Vignolle G.A."/>
            <person name="Hochenegger N."/>
            <person name="Mach R.L."/>
            <person name="Mach-Aigner A.R."/>
            <person name="Javad Rahimi M."/>
            <person name="Salim K.A."/>
            <person name="Chan C.M."/>
            <person name="Lim L.B.L."/>
            <person name="Cai F."/>
            <person name="Druzhinina I.S."/>
            <person name="U'Ren J.M."/>
            <person name="Derntl C."/>
        </authorList>
    </citation>
    <scope>NUCLEOTIDE SEQUENCE</scope>
    <source>
        <strain evidence="2">TUCIM 5799</strain>
    </source>
</reference>
<protein>
    <recommendedName>
        <fullName evidence="4">PHD finger domain protein</fullName>
    </recommendedName>
</protein>
<comment type="caution">
    <text evidence="2">The sequence shown here is derived from an EMBL/GenBank/DDBJ whole genome shotgun (WGS) entry which is preliminary data.</text>
</comment>
<evidence type="ECO:0000256" key="1">
    <source>
        <dbReference type="SAM" id="MobiDB-lite"/>
    </source>
</evidence>
<organism evidence="2 3">
    <name type="scientific">Neoarthrinium moseri</name>
    <dbReference type="NCBI Taxonomy" id="1658444"/>
    <lineage>
        <taxon>Eukaryota</taxon>
        <taxon>Fungi</taxon>
        <taxon>Dikarya</taxon>
        <taxon>Ascomycota</taxon>
        <taxon>Pezizomycotina</taxon>
        <taxon>Sordariomycetes</taxon>
        <taxon>Xylariomycetidae</taxon>
        <taxon>Amphisphaeriales</taxon>
        <taxon>Apiosporaceae</taxon>
        <taxon>Neoarthrinium</taxon>
    </lineage>
</organism>
<feature type="region of interest" description="Disordered" evidence="1">
    <location>
        <begin position="320"/>
        <end position="353"/>
    </location>
</feature>
<name>A0A9Q0ATP5_9PEZI</name>
<feature type="compositionally biased region" description="Low complexity" evidence="1">
    <location>
        <begin position="476"/>
        <end position="508"/>
    </location>
</feature>
<keyword evidence="3" id="KW-1185">Reference proteome</keyword>
<feature type="compositionally biased region" description="Acidic residues" evidence="1">
    <location>
        <begin position="581"/>
        <end position="593"/>
    </location>
</feature>
<evidence type="ECO:0008006" key="4">
    <source>
        <dbReference type="Google" id="ProtNLM"/>
    </source>
</evidence>
<feature type="compositionally biased region" description="Pro residues" evidence="1">
    <location>
        <begin position="413"/>
        <end position="423"/>
    </location>
</feature>
<dbReference type="Proteomes" id="UP000829685">
    <property type="component" value="Unassembled WGS sequence"/>
</dbReference>
<feature type="region of interest" description="Disordered" evidence="1">
    <location>
        <begin position="407"/>
        <end position="739"/>
    </location>
</feature>
<sequence>MTTSSRTIHLEAVPRASVALPSFAARCLSRLLFDLPRCLPNGAPTLGFGDPNAQPPTPIQTPTSAIFPSPVFQTPRNKQGSFEGFSSGTPRFAEEYSVFNSTPGNLRGSQGPFVDFSVPSPYPQSAGHKRHSSAENIAFEIAAHVNHFSPSPNLPLPPVCPSQRLQSSPGPLATSRSQEDRPASFDAQDRPYKKCRQEGSEESQGQTATPPPSARKGTRKLAPKLQMTTMHNEHGYPPEFVVGTPQQNPNMMPNFVTTPTDMFGYPMSAPPTAPVFWDDASMAGMDIDFHNVAANMFQNPGHRAMNSLDWRRSNEMFQETGIIPQPNQEGNNPPRRERPLAPKPMVPNPEADNQDISMYGTSFVAPIGDPFGMMNHVGGVDPGLLFTRPPSSNMEPATYDPMAQAPLMQPMSQPEPPQLPAAPPQRSDIRRVASTKEITLSKRPERAAISSPIKSTGRPGLSRSLSDNRGRKPVHRASLPALAPAARPVSQQGGSSRPPSQASRSSGRISPLKNHHRLSSLTSIPESVTPRIRTSVKFTIDSRGRARAETTSVALDSDEDKTPKAVRSRKENLSRSKNWSSEEEDDSSSDDEPIIIPSRNTSFALPDPNKPTTSNPLQFSRRSISEQSTSSLGIYYNEPSSAVMDNESEAETEVNEPAGSRGDASSELRKVVQDRQKRALNTSQRFAPPSARSSASTISPGSFTEATVPTPSTSREESIRCVCQRTESPRNSDGFMVQW</sequence>
<feature type="compositionally biased region" description="Low complexity" evidence="1">
    <location>
        <begin position="687"/>
        <end position="702"/>
    </location>
</feature>
<feature type="compositionally biased region" description="Low complexity" evidence="1">
    <location>
        <begin position="620"/>
        <end position="631"/>
    </location>
</feature>